<dbReference type="EC" id="2.4.2.4" evidence="6"/>
<dbReference type="InterPro" id="IPR000312">
    <property type="entry name" value="Glycosyl_Trfase_fam3"/>
</dbReference>
<dbReference type="SUPFAM" id="SSF54680">
    <property type="entry name" value="Pyrimidine nucleoside phosphorylase C-terminal domain"/>
    <property type="match status" value="1"/>
</dbReference>
<feature type="domain" description="Pyrimidine nucleoside phosphorylase C-terminal" evidence="5">
    <location>
        <begin position="345"/>
        <end position="419"/>
    </location>
</feature>
<dbReference type="AlphaFoldDB" id="A0A7C4PZZ5"/>
<dbReference type="SUPFAM" id="SSF47648">
    <property type="entry name" value="Nucleoside phosphorylase/phosphoribosyltransferase N-terminal domain"/>
    <property type="match status" value="1"/>
</dbReference>
<evidence type="ECO:0000256" key="4">
    <source>
        <dbReference type="ARBA" id="ARBA00022679"/>
    </source>
</evidence>
<keyword evidence="4 6" id="KW-0808">Transferase</keyword>
<dbReference type="Gene3D" id="3.90.1170.30">
    <property type="entry name" value="Pyrimidine nucleoside phosphorylase-like, C-terminal domain"/>
    <property type="match status" value="1"/>
</dbReference>
<keyword evidence="3 6" id="KW-0328">Glycosyltransferase</keyword>
<dbReference type="GO" id="GO:0004645">
    <property type="term" value="F:1,4-alpha-oligoglucan phosphorylase activity"/>
    <property type="evidence" value="ECO:0007669"/>
    <property type="project" value="InterPro"/>
</dbReference>
<dbReference type="InterPro" id="IPR000053">
    <property type="entry name" value="Thymidine/pyrmidine_PPase"/>
</dbReference>
<dbReference type="Gene3D" id="1.20.970.10">
    <property type="entry name" value="Transferase, Pyrimidine Nucleoside Phosphorylase, Chain C"/>
    <property type="match status" value="1"/>
</dbReference>
<dbReference type="EMBL" id="DSXR01000014">
    <property type="protein sequence ID" value="HGS86147.1"/>
    <property type="molecule type" value="Genomic_DNA"/>
</dbReference>
<dbReference type="GO" id="GO:0005829">
    <property type="term" value="C:cytosol"/>
    <property type="evidence" value="ECO:0007669"/>
    <property type="project" value="TreeGrafter"/>
</dbReference>
<dbReference type="PANTHER" id="PTHR10515:SF0">
    <property type="entry name" value="THYMIDINE PHOSPHORYLASE"/>
    <property type="match status" value="1"/>
</dbReference>
<dbReference type="Pfam" id="PF00591">
    <property type="entry name" value="Glycos_transf_3"/>
    <property type="match status" value="1"/>
</dbReference>
<accession>A0A7C4PZZ5</accession>
<dbReference type="InterPro" id="IPR036320">
    <property type="entry name" value="Glycosyl_Trfase_fam3_N_dom_sf"/>
</dbReference>
<comment type="caution">
    <text evidence="6">The sequence shown here is derived from an EMBL/GenBank/DDBJ whole genome shotgun (WGS) entry which is preliminary data.</text>
</comment>
<comment type="similarity">
    <text evidence="1">Belongs to the thymidine/pyrimidine-nucleoside phosphorylase family.</text>
</comment>
<dbReference type="SUPFAM" id="SSF52418">
    <property type="entry name" value="Nucleoside phosphorylase/phosphoribosyltransferase catalytic domain"/>
    <property type="match status" value="1"/>
</dbReference>
<dbReference type="FunFam" id="3.40.1030.10:FF:000003">
    <property type="entry name" value="Pyrimidine-nucleoside phosphorylase"/>
    <property type="match status" value="1"/>
</dbReference>
<dbReference type="PIRSF" id="PIRSF000478">
    <property type="entry name" value="TP_PyNP"/>
    <property type="match status" value="1"/>
</dbReference>
<dbReference type="InterPro" id="IPR013102">
    <property type="entry name" value="PYNP_C"/>
</dbReference>
<dbReference type="Pfam" id="PF02885">
    <property type="entry name" value="Glycos_trans_3N"/>
    <property type="match status" value="1"/>
</dbReference>
<dbReference type="InterPro" id="IPR018090">
    <property type="entry name" value="Pyrmidine_PPas_bac/euk"/>
</dbReference>
<dbReference type="GO" id="GO:0006206">
    <property type="term" value="P:pyrimidine nucleobase metabolic process"/>
    <property type="evidence" value="ECO:0007669"/>
    <property type="project" value="InterPro"/>
</dbReference>
<dbReference type="GO" id="GO:0006213">
    <property type="term" value="P:pyrimidine nucleoside metabolic process"/>
    <property type="evidence" value="ECO:0007669"/>
    <property type="project" value="InterPro"/>
</dbReference>
<evidence type="ECO:0000259" key="5">
    <source>
        <dbReference type="SMART" id="SM00941"/>
    </source>
</evidence>
<evidence type="ECO:0000256" key="2">
    <source>
        <dbReference type="ARBA" id="ARBA00011738"/>
    </source>
</evidence>
<dbReference type="GO" id="GO:0009032">
    <property type="term" value="F:thymidine phosphorylase activity"/>
    <property type="evidence" value="ECO:0007669"/>
    <property type="project" value="UniProtKB-EC"/>
</dbReference>
<dbReference type="PANTHER" id="PTHR10515">
    <property type="entry name" value="THYMIDINE PHOSPHORYLASE"/>
    <property type="match status" value="1"/>
</dbReference>
<proteinExistence type="inferred from homology"/>
<dbReference type="NCBIfam" id="TIGR02644">
    <property type="entry name" value="Y_phosphoryl"/>
    <property type="match status" value="1"/>
</dbReference>
<dbReference type="SMART" id="SM00941">
    <property type="entry name" value="PYNP_C"/>
    <property type="match status" value="1"/>
</dbReference>
<name>A0A7C4PZZ5_9CHLR</name>
<organism evidence="6">
    <name type="scientific">Bellilinea caldifistulae</name>
    <dbReference type="NCBI Taxonomy" id="360411"/>
    <lineage>
        <taxon>Bacteria</taxon>
        <taxon>Bacillati</taxon>
        <taxon>Chloroflexota</taxon>
        <taxon>Anaerolineae</taxon>
        <taxon>Anaerolineales</taxon>
        <taxon>Anaerolineaceae</taxon>
        <taxon>Bellilinea</taxon>
    </lineage>
</organism>
<evidence type="ECO:0000313" key="6">
    <source>
        <dbReference type="EMBL" id="HGS86147.1"/>
    </source>
</evidence>
<gene>
    <name evidence="6" type="ORF">ENT17_00845</name>
</gene>
<dbReference type="NCBIfam" id="NF004490">
    <property type="entry name" value="PRK05820.1"/>
    <property type="match status" value="1"/>
</dbReference>
<comment type="subunit">
    <text evidence="2">Homodimer.</text>
</comment>
<dbReference type="Pfam" id="PF07831">
    <property type="entry name" value="PYNP_C"/>
    <property type="match status" value="1"/>
</dbReference>
<dbReference type="InterPro" id="IPR017459">
    <property type="entry name" value="Glycosyl_Trfase_fam3_N_dom"/>
</dbReference>
<dbReference type="Gene3D" id="3.40.1030.10">
    <property type="entry name" value="Nucleoside phosphorylase/phosphoribosyltransferase catalytic domain"/>
    <property type="match status" value="1"/>
</dbReference>
<protein>
    <submittedName>
        <fullName evidence="6">Thymidine phosphorylase</fullName>
        <ecNumber evidence="6">2.4.2.4</ecNumber>
    </submittedName>
</protein>
<evidence type="ECO:0000256" key="1">
    <source>
        <dbReference type="ARBA" id="ARBA00006915"/>
    </source>
</evidence>
<evidence type="ECO:0000256" key="3">
    <source>
        <dbReference type="ARBA" id="ARBA00022676"/>
    </source>
</evidence>
<sequence>MKAVDIIIKKRDRKVLSREEIEFFVQGFTRGEIPDYQVAAWAMAVMLNGMTEQETTDLTLAMAYSGEVLDLSEVVPIAVDKHSTGGVGDKTTLVVEPLVAACGLPVGKMSGRGLGFSGGTLDKIESIRGFRTDLSKEEFIHHLRTYGLVLTGQTGDLAPADGKLYALRDVTGTVPSIPLIASSIMSKKIAGGAQAIVLDVKVGVGAFMETLEDARQLAELMVAIARLSGRKAVAVLSDMNQPLGYAVGNALELREAIDTLHGNGPEDFYEHCMEIASHMLVIGGKAQDLREGRDLAEEALREGRAWQKFRTLVQAQGGDVSMVDHPEKLPVAPFIEEVYAGQEGYLSAINAREVGETSVDLGAGRAKKGDPIDHAVGLVVYHKVGDFVHKGDLLFTIHASDRSKLMQAKERLLAALSWSIAPVQPLPLFYGVIQ</sequence>
<dbReference type="InterPro" id="IPR036566">
    <property type="entry name" value="PYNP-like_C_sf"/>
</dbReference>
<dbReference type="InterPro" id="IPR035902">
    <property type="entry name" value="Nuc_phospho_transferase"/>
</dbReference>
<reference evidence="6" key="1">
    <citation type="journal article" date="2020" name="mSystems">
        <title>Genome- and Community-Level Interaction Insights into Carbon Utilization and Element Cycling Functions of Hydrothermarchaeota in Hydrothermal Sediment.</title>
        <authorList>
            <person name="Zhou Z."/>
            <person name="Liu Y."/>
            <person name="Xu W."/>
            <person name="Pan J."/>
            <person name="Luo Z.H."/>
            <person name="Li M."/>
        </authorList>
    </citation>
    <scope>NUCLEOTIDE SEQUENCE [LARGE SCALE GENOMIC DNA]</scope>
    <source>
        <strain evidence="6">SpSt-556</strain>
    </source>
</reference>